<organism evidence="1 2">
    <name type="scientific">Dovyalis caffra</name>
    <dbReference type="NCBI Taxonomy" id="77055"/>
    <lineage>
        <taxon>Eukaryota</taxon>
        <taxon>Viridiplantae</taxon>
        <taxon>Streptophyta</taxon>
        <taxon>Embryophyta</taxon>
        <taxon>Tracheophyta</taxon>
        <taxon>Spermatophyta</taxon>
        <taxon>Magnoliopsida</taxon>
        <taxon>eudicotyledons</taxon>
        <taxon>Gunneridae</taxon>
        <taxon>Pentapetalae</taxon>
        <taxon>rosids</taxon>
        <taxon>fabids</taxon>
        <taxon>Malpighiales</taxon>
        <taxon>Salicaceae</taxon>
        <taxon>Flacourtieae</taxon>
        <taxon>Dovyalis</taxon>
    </lineage>
</organism>
<name>A0AAV1RMK6_9ROSI</name>
<gene>
    <name evidence="1" type="ORF">DCAF_LOCUS12512</name>
</gene>
<dbReference type="Proteomes" id="UP001314170">
    <property type="component" value="Unassembled WGS sequence"/>
</dbReference>
<accession>A0AAV1RMK6</accession>
<reference evidence="1 2" key="1">
    <citation type="submission" date="2024-01" db="EMBL/GenBank/DDBJ databases">
        <authorList>
            <person name="Waweru B."/>
        </authorList>
    </citation>
    <scope>NUCLEOTIDE SEQUENCE [LARGE SCALE GENOMIC DNA]</scope>
</reference>
<comment type="caution">
    <text evidence="1">The sequence shown here is derived from an EMBL/GenBank/DDBJ whole genome shotgun (WGS) entry which is preliminary data.</text>
</comment>
<evidence type="ECO:0000313" key="1">
    <source>
        <dbReference type="EMBL" id="CAK7337477.1"/>
    </source>
</evidence>
<dbReference type="EMBL" id="CAWUPB010001087">
    <property type="protein sequence ID" value="CAK7337477.1"/>
    <property type="molecule type" value="Genomic_DNA"/>
</dbReference>
<sequence>MTLLWIRIYNLSFNIQNRATVNCLGSFLEMDGEDEQLGTLGLTLKYCEYDFDDADDLELCMRSYGEWLQASPRKNRASFNSDNFGNRVMGIRKTFHKAMQAASSMENPNRKENADMAAAFIQFRDFKPTMIRKVS</sequence>
<evidence type="ECO:0000313" key="2">
    <source>
        <dbReference type="Proteomes" id="UP001314170"/>
    </source>
</evidence>
<evidence type="ECO:0008006" key="3">
    <source>
        <dbReference type="Google" id="ProtNLM"/>
    </source>
</evidence>
<dbReference type="AlphaFoldDB" id="A0AAV1RMK6"/>
<protein>
    <recommendedName>
        <fullName evidence="3">DUF4283 domain-containing protein</fullName>
    </recommendedName>
</protein>
<keyword evidence="2" id="KW-1185">Reference proteome</keyword>
<proteinExistence type="predicted"/>